<dbReference type="InterPro" id="IPR018499">
    <property type="entry name" value="Tetraspanin/Peripherin"/>
</dbReference>
<organism evidence="6 7">
    <name type="scientific">Reticulomyxa filosa</name>
    <dbReference type="NCBI Taxonomy" id="46433"/>
    <lineage>
        <taxon>Eukaryota</taxon>
        <taxon>Sar</taxon>
        <taxon>Rhizaria</taxon>
        <taxon>Retaria</taxon>
        <taxon>Foraminifera</taxon>
        <taxon>Monothalamids</taxon>
        <taxon>Reticulomyxidae</taxon>
        <taxon>Reticulomyxa</taxon>
    </lineage>
</organism>
<evidence type="ECO:0000313" key="7">
    <source>
        <dbReference type="Proteomes" id="UP000023152"/>
    </source>
</evidence>
<protein>
    <submittedName>
        <fullName evidence="6">Tetraspanin-31 A</fullName>
    </submittedName>
</protein>
<keyword evidence="3 5" id="KW-1133">Transmembrane helix</keyword>
<dbReference type="PANTHER" id="PTHR19282">
    <property type="entry name" value="TETRASPANIN"/>
    <property type="match status" value="1"/>
</dbReference>
<evidence type="ECO:0000256" key="2">
    <source>
        <dbReference type="ARBA" id="ARBA00022692"/>
    </source>
</evidence>
<accession>X6NUW6</accession>
<comment type="subcellular location">
    <subcellularLocation>
        <location evidence="1">Membrane</location>
        <topology evidence="1">Multi-pass membrane protein</topology>
    </subcellularLocation>
</comment>
<evidence type="ECO:0000256" key="1">
    <source>
        <dbReference type="ARBA" id="ARBA00004141"/>
    </source>
</evidence>
<feature type="transmembrane region" description="Helical" evidence="5">
    <location>
        <begin position="228"/>
        <end position="253"/>
    </location>
</feature>
<sequence length="270" mass="29690">MFLIAKDAHLTCFLARALREERSFQGDKKNEVYKNVSSYDSNSIAYDSGKKDKAPCCIRFARKIILWVNVGLSVLAIVIIALGIYSYTSGSVKYVGEVNSALFALALALGILILIISVLGCVAAKTSSQWVLICYVVGLGLALVFEIVIASLVFNPQHLKGIMKQRWDHLSDSERSNFENEFHCCGFDGTSYSSGSSQGVVNASLATSTTSCPGCYHEIQKSLHNVQMALGALAILLICYEFAMFAVSMFVFWSNKQKSKESVPDYDNRI</sequence>
<evidence type="ECO:0000256" key="3">
    <source>
        <dbReference type="ARBA" id="ARBA00022989"/>
    </source>
</evidence>
<proteinExistence type="predicted"/>
<evidence type="ECO:0000313" key="6">
    <source>
        <dbReference type="EMBL" id="ETO30100.1"/>
    </source>
</evidence>
<feature type="transmembrane region" description="Helical" evidence="5">
    <location>
        <begin position="130"/>
        <end position="154"/>
    </location>
</feature>
<feature type="transmembrane region" description="Helical" evidence="5">
    <location>
        <begin position="64"/>
        <end position="88"/>
    </location>
</feature>
<dbReference type="GO" id="GO:0016020">
    <property type="term" value="C:membrane"/>
    <property type="evidence" value="ECO:0007669"/>
    <property type="project" value="UniProtKB-SubCell"/>
</dbReference>
<dbReference type="Pfam" id="PF00335">
    <property type="entry name" value="Tetraspanin"/>
    <property type="match status" value="1"/>
</dbReference>
<feature type="transmembrane region" description="Helical" evidence="5">
    <location>
        <begin position="100"/>
        <end position="123"/>
    </location>
</feature>
<keyword evidence="4 5" id="KW-0472">Membrane</keyword>
<dbReference type="PRINTS" id="PR00259">
    <property type="entry name" value="TMFOUR"/>
</dbReference>
<name>X6NUW6_RETFI</name>
<dbReference type="EMBL" id="ASPP01005674">
    <property type="protein sequence ID" value="ETO30100.1"/>
    <property type="molecule type" value="Genomic_DNA"/>
</dbReference>
<dbReference type="AlphaFoldDB" id="X6NUW6"/>
<reference evidence="6 7" key="1">
    <citation type="journal article" date="2013" name="Curr. Biol.">
        <title>The Genome of the Foraminiferan Reticulomyxa filosa.</title>
        <authorList>
            <person name="Glockner G."/>
            <person name="Hulsmann N."/>
            <person name="Schleicher M."/>
            <person name="Noegel A.A."/>
            <person name="Eichinger L."/>
            <person name="Gallinger C."/>
            <person name="Pawlowski J."/>
            <person name="Sierra R."/>
            <person name="Euteneuer U."/>
            <person name="Pillet L."/>
            <person name="Moustafa A."/>
            <person name="Platzer M."/>
            <person name="Groth M."/>
            <person name="Szafranski K."/>
            <person name="Schliwa M."/>
        </authorList>
    </citation>
    <scope>NUCLEOTIDE SEQUENCE [LARGE SCALE GENOMIC DNA]</scope>
</reference>
<comment type="caution">
    <text evidence="6">The sequence shown here is derived from an EMBL/GenBank/DDBJ whole genome shotgun (WGS) entry which is preliminary data.</text>
</comment>
<dbReference type="Proteomes" id="UP000023152">
    <property type="component" value="Unassembled WGS sequence"/>
</dbReference>
<keyword evidence="2 5" id="KW-0812">Transmembrane</keyword>
<keyword evidence="7" id="KW-1185">Reference proteome</keyword>
<evidence type="ECO:0000256" key="5">
    <source>
        <dbReference type="SAM" id="Phobius"/>
    </source>
</evidence>
<gene>
    <name evidence="6" type="ORF">RFI_07016</name>
</gene>
<evidence type="ECO:0000256" key="4">
    <source>
        <dbReference type="ARBA" id="ARBA00023136"/>
    </source>
</evidence>